<dbReference type="SUPFAM" id="SSF56349">
    <property type="entry name" value="DNA breaking-rejoining enzymes"/>
    <property type="match status" value="1"/>
</dbReference>
<dbReference type="GO" id="GO:0006310">
    <property type="term" value="P:DNA recombination"/>
    <property type="evidence" value="ECO:0007669"/>
    <property type="project" value="UniProtKB-KW"/>
</dbReference>
<dbReference type="InterPro" id="IPR011010">
    <property type="entry name" value="DNA_brk_join_enz"/>
</dbReference>
<dbReference type="Proteomes" id="UP000244571">
    <property type="component" value="Chromosome"/>
</dbReference>
<dbReference type="EMBL" id="CP028901">
    <property type="protein sequence ID" value="AWB33083.1"/>
    <property type="molecule type" value="Genomic_DNA"/>
</dbReference>
<feature type="domain" description="Tyr recombinase" evidence="2">
    <location>
        <begin position="341"/>
        <end position="492"/>
    </location>
</feature>
<reference evidence="3 4" key="1">
    <citation type="submission" date="2018-04" db="EMBL/GenBank/DDBJ databases">
        <title>Bordetella sp. HZ20 isolated from seawater.</title>
        <authorList>
            <person name="Sun C."/>
        </authorList>
    </citation>
    <scope>NUCLEOTIDE SEQUENCE [LARGE SCALE GENOMIC DNA]</scope>
    <source>
        <strain evidence="3 4">HZ20</strain>
    </source>
</reference>
<dbReference type="InterPro" id="IPR013762">
    <property type="entry name" value="Integrase-like_cat_sf"/>
</dbReference>
<evidence type="ECO:0000259" key="2">
    <source>
        <dbReference type="Pfam" id="PF00589"/>
    </source>
</evidence>
<keyword evidence="1" id="KW-0233">DNA recombination</keyword>
<sequence>MGYEYGDVDRHGGRPIALSWNLPMNANQSPVTIEDVMAGRTLFDANTRVSNNSRFGDDFWDFTNPQIARFSSVPNGRLRLDWAMYCTVSDDNTFSDHRGALITKEMVQELKVFAFLYLTLPSAFGMRGVQSAKPQTVVITVRALIVLFSDVLRHHRLLGLEQQPQLSSIRYLTDVSLQDIRTVLKNFPRANGDTLKKGLSLLAHPQIARAISVKSLQWNARDIKGLAFKFPEKRTDYEKVMPNELFRFLSNSACADVLSFLSFLGESAHDQSGQPSTPPIGLNCNGAQMLSDYIAIREFDRSYSARLGKRGSSTAWQRKKFRLAYGVTPKEMFLWLYRVQRAAFTVIGLYTGARYSDLTSFTTNCIHTFHGQFVLTGTLVKNESLDAQEGKDLWPAIPIMRDAMVCLTHISRITHNPYILSGCETVPIGKPPYPLSLNGFSGAISNYLHEVDTAGRWVDWHINAHLLRHTLAHQLARADVGLVFIAHQMKHLHTALNALPPDVTMMYGNVGELATQRALHSGSAYLEAAKELYSPDRPVAGGGADAFIARRKAYFEGMAAQGWTVDEVLTNLAMQGLPFASVGIGYCGGVRDTLLKDGTKERPPCIGSLQCNPIQCQQAVITKTHEPAWQKVVSQNRNLAADPRMAHAKEPLLEAMKAAEEVLARLNPESGVLQQ</sequence>
<accession>A0A2R4XH92</accession>
<dbReference type="Pfam" id="PF00589">
    <property type="entry name" value="Phage_integrase"/>
    <property type="match status" value="1"/>
</dbReference>
<gene>
    <name evidence="3" type="ORF">DBV39_04420</name>
</gene>
<protein>
    <recommendedName>
        <fullName evidence="2">Tyr recombinase domain-containing protein</fullName>
    </recommendedName>
</protein>
<dbReference type="KEGG" id="boz:DBV39_04420"/>
<dbReference type="AlphaFoldDB" id="A0A2R4XH92"/>
<dbReference type="GO" id="GO:0015074">
    <property type="term" value="P:DNA integration"/>
    <property type="evidence" value="ECO:0007669"/>
    <property type="project" value="InterPro"/>
</dbReference>
<dbReference type="Gene3D" id="1.10.443.10">
    <property type="entry name" value="Intergrase catalytic core"/>
    <property type="match status" value="1"/>
</dbReference>
<name>A0A2R4XH92_9BURK</name>
<evidence type="ECO:0000313" key="3">
    <source>
        <dbReference type="EMBL" id="AWB33083.1"/>
    </source>
</evidence>
<keyword evidence="4" id="KW-1185">Reference proteome</keyword>
<evidence type="ECO:0000256" key="1">
    <source>
        <dbReference type="ARBA" id="ARBA00023172"/>
    </source>
</evidence>
<evidence type="ECO:0000313" key="4">
    <source>
        <dbReference type="Proteomes" id="UP000244571"/>
    </source>
</evidence>
<proteinExistence type="predicted"/>
<dbReference type="InterPro" id="IPR002104">
    <property type="entry name" value="Integrase_catalytic"/>
</dbReference>
<dbReference type="GO" id="GO:0003677">
    <property type="term" value="F:DNA binding"/>
    <property type="evidence" value="ECO:0007669"/>
    <property type="project" value="InterPro"/>
</dbReference>
<organism evidence="3 4">
    <name type="scientific">Orrella marina</name>
    <dbReference type="NCBI Taxonomy" id="2163011"/>
    <lineage>
        <taxon>Bacteria</taxon>
        <taxon>Pseudomonadati</taxon>
        <taxon>Pseudomonadota</taxon>
        <taxon>Betaproteobacteria</taxon>
        <taxon>Burkholderiales</taxon>
        <taxon>Alcaligenaceae</taxon>
        <taxon>Orrella</taxon>
    </lineage>
</organism>